<dbReference type="PIRSF" id="PIRSF000103">
    <property type="entry name" value="HIBADH"/>
    <property type="match status" value="1"/>
</dbReference>
<keyword evidence="1 6" id="KW-0560">Oxidoreductase</keyword>
<organism evidence="6 7">
    <name type="scientific">Roseibium album</name>
    <dbReference type="NCBI Taxonomy" id="311410"/>
    <lineage>
        <taxon>Bacteria</taxon>
        <taxon>Pseudomonadati</taxon>
        <taxon>Pseudomonadota</taxon>
        <taxon>Alphaproteobacteria</taxon>
        <taxon>Hyphomicrobiales</taxon>
        <taxon>Stappiaceae</taxon>
        <taxon>Roseibium</taxon>
    </lineage>
</organism>
<proteinExistence type="predicted"/>
<dbReference type="InterPro" id="IPR029154">
    <property type="entry name" value="HIBADH-like_NADP-bd"/>
</dbReference>
<evidence type="ECO:0000313" key="7">
    <source>
        <dbReference type="Proteomes" id="UP000049983"/>
    </source>
</evidence>
<feature type="active site" evidence="3">
    <location>
        <position position="172"/>
    </location>
</feature>
<dbReference type="InterPro" id="IPR008927">
    <property type="entry name" value="6-PGluconate_DH-like_C_sf"/>
</dbReference>
<dbReference type="Pfam" id="PF14833">
    <property type="entry name" value="NAD_binding_11"/>
    <property type="match status" value="1"/>
</dbReference>
<dbReference type="SUPFAM" id="SSF51735">
    <property type="entry name" value="NAD(P)-binding Rossmann-fold domains"/>
    <property type="match status" value="1"/>
</dbReference>
<accession>A0A0M7A8X0</accession>
<feature type="domain" description="3-hydroxyisobutyrate dehydrogenase-like NAD-binding" evidence="5">
    <location>
        <begin position="166"/>
        <end position="285"/>
    </location>
</feature>
<keyword evidence="7" id="KW-1185">Reference proteome</keyword>
<dbReference type="AlphaFoldDB" id="A0A0M7A8X0"/>
<dbReference type="GO" id="GO:0050661">
    <property type="term" value="F:NADP binding"/>
    <property type="evidence" value="ECO:0007669"/>
    <property type="project" value="InterPro"/>
</dbReference>
<evidence type="ECO:0000256" key="2">
    <source>
        <dbReference type="ARBA" id="ARBA00023027"/>
    </source>
</evidence>
<evidence type="ECO:0000256" key="3">
    <source>
        <dbReference type="PIRSR" id="PIRSR000103-1"/>
    </source>
</evidence>
<dbReference type="EMBL" id="CXWC01000010">
    <property type="protein sequence ID" value="CTQ70183.1"/>
    <property type="molecule type" value="Genomic_DNA"/>
</dbReference>
<feature type="domain" description="6-phosphogluconate dehydrogenase NADP-binding" evidence="4">
    <location>
        <begin position="3"/>
        <end position="163"/>
    </location>
</feature>
<name>A0A0M7A8X0_9HYPH</name>
<dbReference type="GO" id="GO:0051287">
    <property type="term" value="F:NAD binding"/>
    <property type="evidence" value="ECO:0007669"/>
    <property type="project" value="InterPro"/>
</dbReference>
<sequence>MMRVGFAGLGRMGVRMAANLVTAGHTVTVWNRTGEKAEAFARDHNAESAPSPSELRARSDVVITMLADDAAVEAVYFGSDGLLTGPGGASVFAEMGTISVQSAARIHEAMADAGLSFVDAPVSGATKAAQDAQLLIMAGAEDKSVPLLDAPFEALGKRTIWLGGPGRGAAMKLGVNMLLHGLNHSLAEALTLVSDAGIATETAYEVIENSAAAAPFISYRKGLYLDEEAHDVSFTVALARKDVGLALDLARSLGITLPQADLNEAMLTAACEAGYDARDMASVLSFVRKGFK</sequence>
<dbReference type="InterPro" id="IPR051265">
    <property type="entry name" value="HIBADH-related_NP60_sf"/>
</dbReference>
<dbReference type="SUPFAM" id="SSF48179">
    <property type="entry name" value="6-phosphogluconate dehydrogenase C-terminal domain-like"/>
    <property type="match status" value="1"/>
</dbReference>
<keyword evidence="2" id="KW-0520">NAD</keyword>
<dbReference type="Gene3D" id="1.10.1040.10">
    <property type="entry name" value="N-(1-d-carboxylethyl)-l-norvaline Dehydrogenase, domain 2"/>
    <property type="match status" value="1"/>
</dbReference>
<dbReference type="STRING" id="311410.LA5095_01157"/>
<protein>
    <submittedName>
        <fullName evidence="6">2-(Hydroxymethyl)glutarate dehydrogenase</fullName>
        <ecNumber evidence="6">1.1.1.291</ecNumber>
    </submittedName>
</protein>
<evidence type="ECO:0000313" key="6">
    <source>
        <dbReference type="EMBL" id="CTQ70183.1"/>
    </source>
</evidence>
<dbReference type="GO" id="GO:0043718">
    <property type="term" value="F:2-hydroxymethylglutarate dehydrogenase activity"/>
    <property type="evidence" value="ECO:0007669"/>
    <property type="project" value="UniProtKB-EC"/>
</dbReference>
<dbReference type="EC" id="1.1.1.291" evidence="6"/>
<dbReference type="Proteomes" id="UP000049983">
    <property type="component" value="Unassembled WGS sequence"/>
</dbReference>
<evidence type="ECO:0000259" key="5">
    <source>
        <dbReference type="Pfam" id="PF14833"/>
    </source>
</evidence>
<dbReference type="InterPro" id="IPR013328">
    <property type="entry name" value="6PGD_dom2"/>
</dbReference>
<dbReference type="PANTHER" id="PTHR43580">
    <property type="entry name" value="OXIDOREDUCTASE GLYR1-RELATED"/>
    <property type="match status" value="1"/>
</dbReference>
<dbReference type="PANTHER" id="PTHR43580:SF2">
    <property type="entry name" value="CYTOKINE-LIKE NUCLEAR FACTOR N-PAC"/>
    <property type="match status" value="1"/>
</dbReference>
<gene>
    <name evidence="6" type="primary">Hgd_2</name>
    <name evidence="6" type="ORF">LA5096_02412</name>
</gene>
<dbReference type="InterPro" id="IPR015815">
    <property type="entry name" value="HIBADH-related"/>
</dbReference>
<dbReference type="Pfam" id="PF03446">
    <property type="entry name" value="NAD_binding_2"/>
    <property type="match status" value="1"/>
</dbReference>
<dbReference type="InterPro" id="IPR036291">
    <property type="entry name" value="NAD(P)-bd_dom_sf"/>
</dbReference>
<evidence type="ECO:0000259" key="4">
    <source>
        <dbReference type="Pfam" id="PF03446"/>
    </source>
</evidence>
<dbReference type="InterPro" id="IPR006115">
    <property type="entry name" value="6PGDH_NADP-bd"/>
</dbReference>
<reference evidence="7" key="1">
    <citation type="submission" date="2015-07" db="EMBL/GenBank/DDBJ databases">
        <authorList>
            <person name="Rodrigo-Torres Lidia"/>
            <person name="Arahal R.David."/>
        </authorList>
    </citation>
    <scope>NUCLEOTIDE SEQUENCE [LARGE SCALE GENOMIC DNA]</scope>
    <source>
        <strain evidence="7">CECT 5096</strain>
    </source>
</reference>
<dbReference type="Gene3D" id="3.40.50.720">
    <property type="entry name" value="NAD(P)-binding Rossmann-like Domain"/>
    <property type="match status" value="1"/>
</dbReference>
<evidence type="ECO:0000256" key="1">
    <source>
        <dbReference type="ARBA" id="ARBA00023002"/>
    </source>
</evidence>